<evidence type="ECO:0000313" key="4">
    <source>
        <dbReference type="Proteomes" id="UP000192578"/>
    </source>
</evidence>
<dbReference type="AlphaFoldDB" id="A0A9X6NHP2"/>
<evidence type="ECO:0000313" key="3">
    <source>
        <dbReference type="EMBL" id="OWA50861.1"/>
    </source>
</evidence>
<sequence length="479" mass="51674">MQYLLCILAMALGVAYAHDGEQSCHAERKACTWEGVLAFQQTTTFLANDLNDFNEKALLTTCRTIEAAVKRAVDYEARCVEPHHHTIPASWIGICADPRLIEKAGMMTSCVGMARGKAHSVCLLEATRSIHGLLSKAVSMLVGSGASSPAHEDLGNAICCTAKRLVSCHRPIFQEKCTGSAFKSSIAGNAGVGPIELLDNLTSSLFTAFKCDGHGSCPATDAVLPNALKEQHAIYEHGDGHSSDDVLGESCDAKRCWSPLLELSDTGIQLYTTYLQNQIYGASKPFTLEPSLAITACKKIQKSMGCIGKFVTKCLTFPFAYLKKVGANILRTSEMCHNPDLHSKIALLWACQAGSAKGIMKNEQDRVLKLTNALIHMIHSSPAHIVSLFMGDMSGVQRLLCCHTREMLGYFDPVYASCGASATALWSDIKASSADILVCDAAVLASCPISLVQEWEAVEQTRDESNTIPKDSSGQFSKN</sequence>
<organism evidence="3 4">
    <name type="scientific">Hypsibius exemplaris</name>
    <name type="common">Freshwater tardigrade</name>
    <dbReference type="NCBI Taxonomy" id="2072580"/>
    <lineage>
        <taxon>Eukaryota</taxon>
        <taxon>Metazoa</taxon>
        <taxon>Ecdysozoa</taxon>
        <taxon>Tardigrada</taxon>
        <taxon>Eutardigrada</taxon>
        <taxon>Parachela</taxon>
        <taxon>Hypsibioidea</taxon>
        <taxon>Hypsibiidae</taxon>
        <taxon>Hypsibius</taxon>
    </lineage>
</organism>
<dbReference type="EMBL" id="MTYJ01000206">
    <property type="protein sequence ID" value="OWA50861.1"/>
    <property type="molecule type" value="Genomic_DNA"/>
</dbReference>
<feature type="signal peptide" evidence="2">
    <location>
        <begin position="1"/>
        <end position="17"/>
    </location>
</feature>
<evidence type="ECO:0000256" key="2">
    <source>
        <dbReference type="SAM" id="SignalP"/>
    </source>
</evidence>
<proteinExistence type="predicted"/>
<feature type="compositionally biased region" description="Polar residues" evidence="1">
    <location>
        <begin position="466"/>
        <end position="479"/>
    </location>
</feature>
<feature type="chain" id="PRO_5040930829" evidence="2">
    <location>
        <begin position="18"/>
        <end position="479"/>
    </location>
</feature>
<gene>
    <name evidence="3" type="ORF">BV898_15364</name>
</gene>
<protein>
    <submittedName>
        <fullName evidence="3">Uncharacterized protein</fullName>
    </submittedName>
</protein>
<accession>A0A9X6NHP2</accession>
<name>A0A9X6NHP2_HYPEX</name>
<dbReference type="Proteomes" id="UP000192578">
    <property type="component" value="Unassembled WGS sequence"/>
</dbReference>
<comment type="caution">
    <text evidence="3">The sequence shown here is derived from an EMBL/GenBank/DDBJ whole genome shotgun (WGS) entry which is preliminary data.</text>
</comment>
<feature type="region of interest" description="Disordered" evidence="1">
    <location>
        <begin position="460"/>
        <end position="479"/>
    </location>
</feature>
<keyword evidence="2" id="KW-0732">Signal</keyword>
<reference evidence="4" key="1">
    <citation type="submission" date="2017-01" db="EMBL/GenBank/DDBJ databases">
        <title>Comparative genomics of anhydrobiosis in the tardigrade Hypsibius dujardini.</title>
        <authorList>
            <person name="Yoshida Y."/>
            <person name="Koutsovoulos G."/>
            <person name="Laetsch D."/>
            <person name="Stevens L."/>
            <person name="Kumar S."/>
            <person name="Horikawa D."/>
            <person name="Ishino K."/>
            <person name="Komine S."/>
            <person name="Tomita M."/>
            <person name="Blaxter M."/>
            <person name="Arakawa K."/>
        </authorList>
    </citation>
    <scope>NUCLEOTIDE SEQUENCE [LARGE SCALE GENOMIC DNA]</scope>
    <source>
        <strain evidence="4">Z151</strain>
    </source>
</reference>
<evidence type="ECO:0000256" key="1">
    <source>
        <dbReference type="SAM" id="MobiDB-lite"/>
    </source>
</evidence>
<keyword evidence="4" id="KW-1185">Reference proteome</keyword>